<comment type="caution">
    <text evidence="3">The sequence shown here is derived from an EMBL/GenBank/DDBJ whole genome shotgun (WGS) entry which is preliminary data.</text>
</comment>
<name>A0A1C0ADC0_9FIRM</name>
<evidence type="ECO:0000256" key="1">
    <source>
        <dbReference type="SAM" id="Coils"/>
    </source>
</evidence>
<dbReference type="PROSITE" id="PS50943">
    <property type="entry name" value="HTH_CROC1"/>
    <property type="match status" value="1"/>
</dbReference>
<reference evidence="4" key="1">
    <citation type="submission" date="2016-07" db="EMBL/GenBank/DDBJ databases">
        <authorList>
            <person name="Florea S."/>
            <person name="Webb J.S."/>
            <person name="Jaromczyk J."/>
            <person name="Schardl C.L."/>
        </authorList>
    </citation>
    <scope>NUCLEOTIDE SEQUENCE [LARGE SCALE GENOMIC DNA]</scope>
    <source>
        <strain evidence="4">Z6</strain>
    </source>
</reference>
<dbReference type="SUPFAM" id="SSF47413">
    <property type="entry name" value="lambda repressor-like DNA-binding domains"/>
    <property type="match status" value="1"/>
</dbReference>
<evidence type="ECO:0000259" key="2">
    <source>
        <dbReference type="PROSITE" id="PS50943"/>
    </source>
</evidence>
<evidence type="ECO:0000313" key="3">
    <source>
        <dbReference type="EMBL" id="OCL28637.1"/>
    </source>
</evidence>
<dbReference type="RefSeq" id="WP_068714367.1">
    <property type="nucleotide sequence ID" value="NZ_LWDV01000003.1"/>
</dbReference>
<dbReference type="Pfam" id="PF01381">
    <property type="entry name" value="HTH_3"/>
    <property type="match status" value="1"/>
</dbReference>
<dbReference type="Gene3D" id="1.10.260.40">
    <property type="entry name" value="lambda repressor-like DNA-binding domains"/>
    <property type="match status" value="1"/>
</dbReference>
<feature type="domain" description="HTH cro/C1-type" evidence="2">
    <location>
        <begin position="7"/>
        <end position="39"/>
    </location>
</feature>
<dbReference type="InterPro" id="IPR001387">
    <property type="entry name" value="Cro/C1-type_HTH"/>
</dbReference>
<feature type="coiled-coil region" evidence="1">
    <location>
        <begin position="87"/>
        <end position="114"/>
    </location>
</feature>
<proteinExistence type="predicted"/>
<dbReference type="OrthoDB" id="9801008at2"/>
<organism evidence="3 4">
    <name type="scientific">Orenia metallireducens</name>
    <dbReference type="NCBI Taxonomy" id="1413210"/>
    <lineage>
        <taxon>Bacteria</taxon>
        <taxon>Bacillati</taxon>
        <taxon>Bacillota</taxon>
        <taxon>Clostridia</taxon>
        <taxon>Halanaerobiales</taxon>
        <taxon>Halobacteroidaceae</taxon>
        <taxon>Orenia</taxon>
    </lineage>
</organism>
<keyword evidence="1" id="KW-0175">Coiled coil</keyword>
<evidence type="ECO:0000313" key="4">
    <source>
        <dbReference type="Proteomes" id="UP000093514"/>
    </source>
</evidence>
<dbReference type="CDD" id="cd00093">
    <property type="entry name" value="HTH_XRE"/>
    <property type="match status" value="1"/>
</dbReference>
<dbReference type="Proteomes" id="UP000093514">
    <property type="component" value="Unassembled WGS sequence"/>
</dbReference>
<reference evidence="3 4" key="2">
    <citation type="submission" date="2016-08" db="EMBL/GenBank/DDBJ databases">
        <title>Orenia metallireducens sp. nov. strain Z6, a Novel Metal-reducing Firmicute from the Deep Subsurface.</title>
        <authorList>
            <person name="Maxim B.I."/>
            <person name="Kenneth K."/>
            <person name="Flynn T.M."/>
            <person name="Oloughlin E.J."/>
            <person name="Locke R.A."/>
            <person name="Weber J.R."/>
            <person name="Egan S.M."/>
            <person name="Mackie R.I."/>
            <person name="Cann I.K."/>
        </authorList>
    </citation>
    <scope>NUCLEOTIDE SEQUENCE [LARGE SCALE GENOMIC DNA]</scope>
    <source>
        <strain evidence="3 4">Z6</strain>
    </source>
</reference>
<sequence>MQLAIELKNIRNELGLSQEEFGQIFSYSKSTISNIEAGKKDVPEFMVQKAVNEFKLMGLALEKCKECECNHFIPERVDIDSTPSEVLDVIIEECQEAIKAATQAKKELKLHNKKSRDWLNENEFKKLVNYTEQIYDPVTGIFKWLELFQRNYKGSVEEIRSRNTTKLYDNGAKIQKDTSSPASVLVKSY</sequence>
<dbReference type="SMART" id="SM00530">
    <property type="entry name" value="HTH_XRE"/>
    <property type="match status" value="1"/>
</dbReference>
<keyword evidence="4" id="KW-1185">Reference proteome</keyword>
<dbReference type="AlphaFoldDB" id="A0A1C0ADC0"/>
<dbReference type="InterPro" id="IPR010982">
    <property type="entry name" value="Lambda_DNA-bd_dom_sf"/>
</dbReference>
<dbReference type="EMBL" id="LWDV01000003">
    <property type="protein sequence ID" value="OCL28637.1"/>
    <property type="molecule type" value="Genomic_DNA"/>
</dbReference>
<accession>A0A1C0ADC0</accession>
<gene>
    <name evidence="3" type="ORF">U472_00330</name>
</gene>
<dbReference type="GO" id="GO:0003677">
    <property type="term" value="F:DNA binding"/>
    <property type="evidence" value="ECO:0007669"/>
    <property type="project" value="InterPro"/>
</dbReference>
<protein>
    <recommendedName>
        <fullName evidence="2">HTH cro/C1-type domain-containing protein</fullName>
    </recommendedName>
</protein>